<dbReference type="EMBL" id="JEMX01000096">
    <property type="protein sequence ID" value="EXI77612.1"/>
    <property type="molecule type" value="Genomic_DNA"/>
</dbReference>
<dbReference type="PATRIC" id="fig|1454003.3.peg.3685"/>
<proteinExistence type="predicted"/>
<dbReference type="InterPro" id="IPR050902">
    <property type="entry name" value="ABC_Transporter_SBP"/>
</dbReference>
<protein>
    <submittedName>
        <fullName evidence="4">Vitamin B12-binding protein</fullName>
    </submittedName>
</protein>
<dbReference type="PROSITE" id="PS50983">
    <property type="entry name" value="FE_B12_PBP"/>
    <property type="match status" value="1"/>
</dbReference>
<dbReference type="CDD" id="cd01144">
    <property type="entry name" value="BtuF"/>
    <property type="match status" value="1"/>
</dbReference>
<feature type="signal peptide" evidence="2">
    <location>
        <begin position="1"/>
        <end position="23"/>
    </location>
</feature>
<accession>A0A011PKP5</accession>
<dbReference type="SUPFAM" id="SSF53807">
    <property type="entry name" value="Helical backbone' metal receptor"/>
    <property type="match status" value="1"/>
</dbReference>
<dbReference type="PANTHER" id="PTHR30535">
    <property type="entry name" value="VITAMIN B12-BINDING PROTEIN"/>
    <property type="match status" value="1"/>
</dbReference>
<organism evidence="4 5">
    <name type="scientific">Candidatus Accumulibacter appositus</name>
    <dbReference type="NCBI Taxonomy" id="1454003"/>
    <lineage>
        <taxon>Bacteria</taxon>
        <taxon>Pseudomonadati</taxon>
        <taxon>Pseudomonadota</taxon>
        <taxon>Betaproteobacteria</taxon>
        <taxon>Candidatus Accumulibacter</taxon>
    </lineage>
</organism>
<keyword evidence="1 2" id="KW-0732">Signal</keyword>
<evidence type="ECO:0000256" key="1">
    <source>
        <dbReference type="ARBA" id="ARBA00022729"/>
    </source>
</evidence>
<dbReference type="NCBIfam" id="NF038402">
    <property type="entry name" value="TroA_like"/>
    <property type="match status" value="1"/>
</dbReference>
<name>A0A011PKP5_9PROT</name>
<comment type="caution">
    <text evidence="4">The sequence shown here is derived from an EMBL/GenBank/DDBJ whole genome shotgun (WGS) entry which is preliminary data.</text>
</comment>
<dbReference type="Proteomes" id="UP000021816">
    <property type="component" value="Unassembled WGS sequence"/>
</dbReference>
<gene>
    <name evidence="4" type="primary">btuF_2</name>
    <name evidence="4" type="ORF">AW10_03626</name>
</gene>
<dbReference type="GO" id="GO:0071281">
    <property type="term" value="P:cellular response to iron ion"/>
    <property type="evidence" value="ECO:0007669"/>
    <property type="project" value="TreeGrafter"/>
</dbReference>
<reference evidence="4 5" key="1">
    <citation type="submission" date="2014-02" db="EMBL/GenBank/DDBJ databases">
        <title>Expanding our view of genomic diversity in Candidatus Accumulibacter clades.</title>
        <authorList>
            <person name="Skennerton C.T."/>
            <person name="Barr J.J."/>
            <person name="Slater F.R."/>
            <person name="Bond P.L."/>
            <person name="Tyson G.W."/>
        </authorList>
    </citation>
    <scope>NUCLEOTIDE SEQUENCE [LARGE SCALE GENOMIC DNA]</scope>
    <source>
        <strain evidence="5">BA-92</strain>
    </source>
</reference>
<feature type="domain" description="Fe/B12 periplasmic-binding" evidence="3">
    <location>
        <begin position="46"/>
        <end position="295"/>
    </location>
</feature>
<dbReference type="STRING" id="1454003.AW10_03626"/>
<evidence type="ECO:0000259" key="3">
    <source>
        <dbReference type="PROSITE" id="PS50983"/>
    </source>
</evidence>
<sequence length="301" mass="32977">MFAWSLRFCLALCLLSAGGLLHAAAQAIEVIDDAGRRLRLAQPAKRIISLAPHLTETLFAAGAGERVVGSVEYSNYPPAAAAIARVGSYSQIDLERVIALRPDLIIGWQSGNAAAHLDRLRALGFPVYVSQPDRIDDVASEIERLGVLAGSTEVAEPAAASFRRRLAALQTRYGERPLVPTFYQIWKQPLMTVGRRQIISDVIRLCGGENVFGSLDTMAPTVTVEAILAANPEAIVASGMGEARPEWLDDWQRWGSIKAVARNNLFFVPPDLIQRHTPRLLDGAELLCQHLETARSRRPRQ</sequence>
<dbReference type="Pfam" id="PF01497">
    <property type="entry name" value="Peripla_BP_2"/>
    <property type="match status" value="1"/>
</dbReference>
<evidence type="ECO:0000313" key="4">
    <source>
        <dbReference type="EMBL" id="EXI77612.1"/>
    </source>
</evidence>
<feature type="chain" id="PRO_5001462827" evidence="2">
    <location>
        <begin position="24"/>
        <end position="301"/>
    </location>
</feature>
<dbReference type="InterPro" id="IPR002491">
    <property type="entry name" value="ABC_transptr_periplasmic_BD"/>
</dbReference>
<dbReference type="Gene3D" id="3.40.50.1980">
    <property type="entry name" value="Nitrogenase molybdenum iron protein domain"/>
    <property type="match status" value="2"/>
</dbReference>
<dbReference type="InterPro" id="IPR054828">
    <property type="entry name" value="Vit_B12_bind_prot"/>
</dbReference>
<evidence type="ECO:0000313" key="5">
    <source>
        <dbReference type="Proteomes" id="UP000021816"/>
    </source>
</evidence>
<dbReference type="PANTHER" id="PTHR30535:SF34">
    <property type="entry name" value="MOLYBDATE-BINDING PROTEIN MOLA"/>
    <property type="match status" value="1"/>
</dbReference>
<evidence type="ECO:0000256" key="2">
    <source>
        <dbReference type="SAM" id="SignalP"/>
    </source>
</evidence>
<dbReference type="AlphaFoldDB" id="A0A011PKP5"/>